<dbReference type="Gene3D" id="2.40.10.10">
    <property type="entry name" value="Trypsin-like serine proteases"/>
    <property type="match status" value="1"/>
</dbReference>
<name>A0A8R2M3X7_BOMMO</name>
<protein>
    <recommendedName>
        <fullName evidence="8">Peptidase S1 domain-containing protein</fullName>
    </recommendedName>
</protein>
<dbReference type="PRINTS" id="PR00722">
    <property type="entry name" value="CHYMOTRYPSIN"/>
</dbReference>
<dbReference type="GO" id="GO:0004252">
    <property type="term" value="F:serine-type endopeptidase activity"/>
    <property type="evidence" value="ECO:0007669"/>
    <property type="project" value="InterPro"/>
</dbReference>
<dbReference type="InterPro" id="IPR009003">
    <property type="entry name" value="Peptidase_S1_PA"/>
</dbReference>
<proteinExistence type="inferred from homology"/>
<sequence length="520" mass="57431">MRVSLICHISFLGSVSLFVTATRKDVCDQCVHKDKCSLFGNMTPHEQQGWVTKYPCSSPHNHGNSRVGGFTANANEGYICCPNGIWDLEKQNSANNTKVNPASGNLDPLISNPKPSHPEDLSVDQGKPKPRVNVLIPRTPQPTLDPGTKTSYFPSLNNSPGNINTYSQCSPLTSFPPDPNTGCCGLEATETDRLTAIPNTIWAQKPYIQNTWKPLKPMLDPSIPLWQNSQSHINRKKRELIKSSTRIAVFATRGHSYDCFNGLISHYDGGTETELYQYPWTVLLKTTFNYGTHKAAFNCGGSLISSRYVLTAGHCVFDPNGTIANVEVHLAEYDKQSFPVDCKMVLGVGQKCIQNLIMYGEDVIRHPLYDDNSLSNDIALIRLRGNVPYTDYIRPICLPPINIDDPEFSNLRLAVAGWGSNGRFISDIKQSTVVNLVPQARCKFFYPALSDTQLCAAGYSGEDTCKGDSGGPLMTVYGGKYFVVGVVSGKRADSPCGTSMPSLYSNVYRYIDWIRSNIRN</sequence>
<dbReference type="PROSITE" id="PS00135">
    <property type="entry name" value="TRYPSIN_SER"/>
    <property type="match status" value="1"/>
</dbReference>
<keyword evidence="3" id="KW-0325">Glycoprotein</keyword>
<evidence type="ECO:0000256" key="5">
    <source>
        <dbReference type="RuleBase" id="RU363034"/>
    </source>
</evidence>
<feature type="chain" id="PRO_5035794928" description="Peptidase S1 domain-containing protein" evidence="7">
    <location>
        <begin position="22"/>
        <end position="520"/>
    </location>
</feature>
<evidence type="ECO:0000256" key="3">
    <source>
        <dbReference type="ARBA" id="ARBA00023180"/>
    </source>
</evidence>
<keyword evidence="1 7" id="KW-0732">Signal</keyword>
<dbReference type="InterPro" id="IPR001254">
    <property type="entry name" value="Trypsin_dom"/>
</dbReference>
<evidence type="ECO:0000256" key="2">
    <source>
        <dbReference type="ARBA" id="ARBA00023157"/>
    </source>
</evidence>
<dbReference type="InterPro" id="IPR001314">
    <property type="entry name" value="Peptidase_S1A"/>
</dbReference>
<dbReference type="PANTHER" id="PTHR24256">
    <property type="entry name" value="TRYPTASE-RELATED"/>
    <property type="match status" value="1"/>
</dbReference>
<dbReference type="Proteomes" id="UP000005204">
    <property type="component" value="Unassembled WGS sequence"/>
</dbReference>
<dbReference type="InterPro" id="IPR043504">
    <property type="entry name" value="Peptidase_S1_PA_chymotrypsin"/>
</dbReference>
<dbReference type="FunFam" id="2.40.10.10:FF:000028">
    <property type="entry name" value="Serine protease easter"/>
    <property type="match status" value="1"/>
</dbReference>
<dbReference type="SMART" id="SM00020">
    <property type="entry name" value="Tryp_SPc"/>
    <property type="match status" value="1"/>
</dbReference>
<comment type="similarity">
    <text evidence="4">Belongs to the peptidase S1 family. CLIP subfamily.</text>
</comment>
<dbReference type="PROSITE" id="PS00134">
    <property type="entry name" value="TRYPSIN_HIS"/>
    <property type="match status" value="1"/>
</dbReference>
<feature type="region of interest" description="Disordered" evidence="6">
    <location>
        <begin position="96"/>
        <end position="147"/>
    </location>
</feature>
<evidence type="ECO:0000256" key="7">
    <source>
        <dbReference type="SAM" id="SignalP"/>
    </source>
</evidence>
<dbReference type="Pfam" id="PF00089">
    <property type="entry name" value="Trypsin"/>
    <property type="match status" value="1"/>
</dbReference>
<organism evidence="9 10">
    <name type="scientific">Bombyx mori</name>
    <name type="common">Silk moth</name>
    <dbReference type="NCBI Taxonomy" id="7091"/>
    <lineage>
        <taxon>Eukaryota</taxon>
        <taxon>Metazoa</taxon>
        <taxon>Ecdysozoa</taxon>
        <taxon>Arthropoda</taxon>
        <taxon>Hexapoda</taxon>
        <taxon>Insecta</taxon>
        <taxon>Pterygota</taxon>
        <taxon>Neoptera</taxon>
        <taxon>Endopterygota</taxon>
        <taxon>Lepidoptera</taxon>
        <taxon>Glossata</taxon>
        <taxon>Ditrysia</taxon>
        <taxon>Bombycoidea</taxon>
        <taxon>Bombycidae</taxon>
        <taxon>Bombycinae</taxon>
        <taxon>Bombyx</taxon>
    </lineage>
</organism>
<evidence type="ECO:0000313" key="10">
    <source>
        <dbReference type="Proteomes" id="UP000005204"/>
    </source>
</evidence>
<keyword evidence="5" id="KW-0645">Protease</keyword>
<dbReference type="RefSeq" id="XP_037872973.1">
    <property type="nucleotide sequence ID" value="XM_038017045.2"/>
</dbReference>
<evidence type="ECO:0000313" key="9">
    <source>
        <dbReference type="EnsemblMetazoa" id="XP_037872973.1"/>
    </source>
</evidence>
<dbReference type="GO" id="GO:0006508">
    <property type="term" value="P:proteolysis"/>
    <property type="evidence" value="ECO:0007669"/>
    <property type="project" value="UniProtKB-KW"/>
</dbReference>
<feature type="domain" description="Peptidase S1" evidence="8">
    <location>
        <begin position="267"/>
        <end position="519"/>
    </location>
</feature>
<keyword evidence="10" id="KW-1185">Reference proteome</keyword>
<reference evidence="9" key="2">
    <citation type="submission" date="2022-06" db="UniProtKB">
        <authorList>
            <consortium name="EnsemblMetazoa"/>
        </authorList>
    </citation>
    <scope>IDENTIFICATION</scope>
    <source>
        <strain evidence="9">p50T (Dazao)</strain>
    </source>
</reference>
<dbReference type="SUPFAM" id="SSF50494">
    <property type="entry name" value="Trypsin-like serine proteases"/>
    <property type="match status" value="1"/>
</dbReference>
<accession>A0A8R2M3X7</accession>
<reference evidence="10" key="1">
    <citation type="journal article" date="2008" name="Insect Biochem. Mol. Biol.">
        <title>The genome of a lepidopteran model insect, the silkworm Bombyx mori.</title>
        <authorList>
            <consortium name="International Silkworm Genome Consortium"/>
        </authorList>
    </citation>
    <scope>NUCLEOTIDE SEQUENCE [LARGE SCALE GENOMIC DNA]</scope>
    <source>
        <strain evidence="10">p50T</strain>
    </source>
</reference>
<dbReference type="InterPro" id="IPR018114">
    <property type="entry name" value="TRYPSIN_HIS"/>
</dbReference>
<evidence type="ECO:0000256" key="4">
    <source>
        <dbReference type="ARBA" id="ARBA00024195"/>
    </source>
</evidence>
<evidence type="ECO:0000256" key="1">
    <source>
        <dbReference type="ARBA" id="ARBA00022729"/>
    </source>
</evidence>
<dbReference type="PROSITE" id="PS50240">
    <property type="entry name" value="TRYPSIN_DOM"/>
    <property type="match status" value="1"/>
</dbReference>
<keyword evidence="5" id="KW-0378">Hydrolase</keyword>
<dbReference type="EnsemblMetazoa" id="XM_038017045.1">
    <property type="protein sequence ID" value="XP_037872973.1"/>
    <property type="gene ID" value="LOC105841255"/>
</dbReference>
<dbReference type="GeneID" id="105841255"/>
<dbReference type="AlphaFoldDB" id="A0A8R2M3X7"/>
<evidence type="ECO:0000259" key="8">
    <source>
        <dbReference type="PROSITE" id="PS50240"/>
    </source>
</evidence>
<dbReference type="InterPro" id="IPR033116">
    <property type="entry name" value="TRYPSIN_SER"/>
</dbReference>
<evidence type="ECO:0000256" key="6">
    <source>
        <dbReference type="SAM" id="MobiDB-lite"/>
    </source>
</evidence>
<dbReference type="InterPro" id="IPR051487">
    <property type="entry name" value="Ser/Thr_Proteases_Immune/Dev"/>
</dbReference>
<dbReference type="CDD" id="cd00190">
    <property type="entry name" value="Tryp_SPc"/>
    <property type="match status" value="1"/>
</dbReference>
<keyword evidence="2" id="KW-1015">Disulfide bond</keyword>
<feature type="signal peptide" evidence="7">
    <location>
        <begin position="1"/>
        <end position="21"/>
    </location>
</feature>
<keyword evidence="5" id="KW-0720">Serine protease</keyword>